<evidence type="ECO:0000313" key="2">
    <source>
        <dbReference type="EMBL" id="KAF4616634.1"/>
    </source>
</evidence>
<dbReference type="InterPro" id="IPR039659">
    <property type="entry name" value="SPT5"/>
</dbReference>
<dbReference type="GO" id="GO:0032784">
    <property type="term" value="P:regulation of DNA-templated transcription elongation"/>
    <property type="evidence" value="ECO:0007669"/>
    <property type="project" value="InterPro"/>
</dbReference>
<dbReference type="GO" id="GO:0032044">
    <property type="term" value="C:DSIF complex"/>
    <property type="evidence" value="ECO:0007669"/>
    <property type="project" value="TreeGrafter"/>
</dbReference>
<dbReference type="GO" id="GO:0006368">
    <property type="term" value="P:transcription elongation by RNA polymerase II"/>
    <property type="evidence" value="ECO:0007669"/>
    <property type="project" value="TreeGrafter"/>
</dbReference>
<dbReference type="AlphaFoldDB" id="A0A8H4VQR4"/>
<comment type="caution">
    <text evidence="2">The sequence shown here is derived from an EMBL/GenBank/DDBJ whole genome shotgun (WGS) entry which is preliminary data.</text>
</comment>
<dbReference type="SMART" id="SM00739">
    <property type="entry name" value="KOW"/>
    <property type="match status" value="2"/>
</dbReference>
<feature type="domain" description="KOW" evidence="1">
    <location>
        <begin position="365"/>
        <end position="392"/>
    </location>
</feature>
<dbReference type="EMBL" id="JAACJL010000031">
    <property type="protein sequence ID" value="KAF4616634.1"/>
    <property type="molecule type" value="Genomic_DNA"/>
</dbReference>
<dbReference type="InterPro" id="IPR014722">
    <property type="entry name" value="Rib_uL2_dom2"/>
</dbReference>
<name>A0A8H4VQR4_9AGAR</name>
<reference evidence="2 3" key="1">
    <citation type="submission" date="2019-12" db="EMBL/GenBank/DDBJ databases">
        <authorList>
            <person name="Floudas D."/>
            <person name="Bentzer J."/>
            <person name="Ahren D."/>
            <person name="Johansson T."/>
            <person name="Persson P."/>
            <person name="Tunlid A."/>
        </authorList>
    </citation>
    <scope>NUCLEOTIDE SEQUENCE [LARGE SCALE GENOMIC DNA]</scope>
    <source>
        <strain evidence="2 3">CBS 102.39</strain>
    </source>
</reference>
<dbReference type="Proteomes" id="UP000521872">
    <property type="component" value="Unassembled WGS sequence"/>
</dbReference>
<dbReference type="PANTHER" id="PTHR11125:SF7">
    <property type="entry name" value="TRANSCRIPTION ELONGATION FACTOR SPT5"/>
    <property type="match status" value="1"/>
</dbReference>
<dbReference type="PANTHER" id="PTHR11125">
    <property type="entry name" value="SUPPRESSOR OF TY 5"/>
    <property type="match status" value="1"/>
</dbReference>
<accession>A0A8H4VQR4</accession>
<organism evidence="2 3">
    <name type="scientific">Agrocybe pediades</name>
    <dbReference type="NCBI Taxonomy" id="84607"/>
    <lineage>
        <taxon>Eukaryota</taxon>
        <taxon>Fungi</taxon>
        <taxon>Dikarya</taxon>
        <taxon>Basidiomycota</taxon>
        <taxon>Agaricomycotina</taxon>
        <taxon>Agaricomycetes</taxon>
        <taxon>Agaricomycetidae</taxon>
        <taxon>Agaricales</taxon>
        <taxon>Agaricineae</taxon>
        <taxon>Strophariaceae</taxon>
        <taxon>Agrocybe</taxon>
    </lineage>
</organism>
<dbReference type="InterPro" id="IPR005824">
    <property type="entry name" value="KOW"/>
</dbReference>
<evidence type="ECO:0000259" key="1">
    <source>
        <dbReference type="SMART" id="SM00739"/>
    </source>
</evidence>
<protein>
    <recommendedName>
        <fullName evidence="1">KOW domain-containing protein</fullName>
    </recommendedName>
</protein>
<gene>
    <name evidence="2" type="ORF">D9613_008306</name>
</gene>
<feature type="domain" description="KOW" evidence="1">
    <location>
        <begin position="260"/>
        <end position="287"/>
    </location>
</feature>
<evidence type="ECO:0000313" key="3">
    <source>
        <dbReference type="Proteomes" id="UP000521872"/>
    </source>
</evidence>
<dbReference type="Gene3D" id="2.30.30.30">
    <property type="match status" value="1"/>
</dbReference>
<keyword evidence="3" id="KW-1185">Reference proteome</keyword>
<dbReference type="GO" id="GO:0006357">
    <property type="term" value="P:regulation of transcription by RNA polymerase II"/>
    <property type="evidence" value="ECO:0007669"/>
    <property type="project" value="InterPro"/>
</dbReference>
<sequence>MTEHRSIKRRRIDQNPFIDIEASVGDDNDEEEDGELDGDFIVDGAIDIDEDDLLSAYGTASPGPSRFIPPVDHTINEQYSALLERALARGAKKQSPQGIIHEGVADALLGPKPSSDRQTWVRIRPMKGSLSVFVGDLALAIRTKHPNLFEYWIVPRTALFKENKATRPVQALFDSSLAIVSEGEHSVEPTGGENAHCSYHFQGACYSKRGFFLISGPPTIAISFSSQVLPTPKEFEIFSRCEALDPTFLLKTKSLMGQNSIARGDRVKCIAGELRNLIGVVLECEEDSLKVHFDSLDIDYSVMRYEVSGKGKAGLSAAKKTQPMQHSWHNLRFDDTIDSYRLRNLSRSPSFQLQERHAMRQNPNRVFEKKDVMVTGSHSKGIRGVVTDTTIDGYAFVSLALFNHPRKEKIKLSDLQIIVSGKDNDYLVPIVPQPDSDSFISMLPHPPPLVSASLDSISSSQTPLPSVHSGSLSSAWNPAASTPLWSLSPGIEHSSMVTRAVSFTSALDIPTWLGDPKLDGTRVKLCLRGDRTRLFEMRTVINDIVTVRDGMKISEYPLADLDFVRPEGCKDAVVSFAPGELFGKIFRVKEFGPAESVVHIFGQRQTRKNTFALRTSTLAVVYPPLR</sequence>
<proteinExistence type="predicted"/>
<dbReference type="GO" id="GO:0003729">
    <property type="term" value="F:mRNA binding"/>
    <property type="evidence" value="ECO:0007669"/>
    <property type="project" value="TreeGrafter"/>
</dbReference>